<dbReference type="SUPFAM" id="SSF56112">
    <property type="entry name" value="Protein kinase-like (PK-like)"/>
    <property type="match status" value="1"/>
</dbReference>
<keyword evidence="1" id="KW-0418">Kinase</keyword>
<dbReference type="AlphaFoldDB" id="A0A8I0G3I7"/>
<sequence>MAISKTHEKGYTVYCKETKIDLKSLMNKYINKEISGKPLSSGNAMRSVELVEYNSQKFIIKNDREVDPRFEKKMQNFISGPFYSRLIKKLDTLSPEMRACTADLYYAAEKVRLRQCHDVYIIHEYVEGTPLKEINHKNADEVKQCVLRLHKAGLASNDIHPGNFIRTPGGELRIIDLSCKGNMKICQANDILALQRKYHIHIKGKGLIYKLIWLKEAIRSLSRKLRGK</sequence>
<comment type="caution">
    <text evidence="1">The sequence shown here is derived from an EMBL/GenBank/DDBJ whole genome shotgun (WGS) entry which is preliminary data.</text>
</comment>
<name>A0A8I0G3I7_CITBR</name>
<dbReference type="NCBIfam" id="NF007684">
    <property type="entry name" value="PRK10359.1"/>
    <property type="match status" value="1"/>
</dbReference>
<evidence type="ECO:0000313" key="1">
    <source>
        <dbReference type="EMBL" id="MBD3122739.1"/>
    </source>
</evidence>
<dbReference type="InterPro" id="IPR011009">
    <property type="entry name" value="Kinase-like_dom_sf"/>
</dbReference>
<evidence type="ECO:0000313" key="2">
    <source>
        <dbReference type="Proteomes" id="UP000605024"/>
    </source>
</evidence>
<dbReference type="GO" id="GO:0016301">
    <property type="term" value="F:kinase activity"/>
    <property type="evidence" value="ECO:0007669"/>
    <property type="project" value="UniProtKB-KW"/>
</dbReference>
<dbReference type="RefSeq" id="WP_109017904.1">
    <property type="nucleotide sequence ID" value="NZ_CP099374.1"/>
</dbReference>
<dbReference type="EMBL" id="JACXSK010000003">
    <property type="protein sequence ID" value="MBD3122739.1"/>
    <property type="molecule type" value="Genomic_DNA"/>
</dbReference>
<reference evidence="1" key="1">
    <citation type="submission" date="2020-09" db="EMBL/GenBank/DDBJ databases">
        <title>Characterization of IncC plasmids in Enterobacterales of food-producing animals originating from China.</title>
        <authorList>
            <person name="Zhang Y."/>
            <person name="Lei C.-W."/>
        </authorList>
    </citation>
    <scope>NUCLEOTIDE SEQUENCE</scope>
    <source>
        <strain evidence="1">CC1</strain>
    </source>
</reference>
<dbReference type="Pfam" id="PF06176">
    <property type="entry name" value="WaaY"/>
    <property type="match status" value="1"/>
</dbReference>
<gene>
    <name evidence="1" type="primary">rfaY</name>
    <name evidence="1" type="ORF">ID160_08635</name>
</gene>
<dbReference type="InterPro" id="IPR009330">
    <property type="entry name" value="LipoPS_heptP_kinase"/>
</dbReference>
<accession>A0A8I0G3I7</accession>
<protein>
    <submittedName>
        <fullName evidence="1">Lipopolysaccharide core heptose(II) kinase RfaY</fullName>
        <ecNumber evidence="1">2.7.1.-</ecNumber>
    </submittedName>
</protein>
<organism evidence="1 2">
    <name type="scientific">Citrobacter braakii</name>
    <dbReference type="NCBI Taxonomy" id="57706"/>
    <lineage>
        <taxon>Bacteria</taxon>
        <taxon>Pseudomonadati</taxon>
        <taxon>Pseudomonadota</taxon>
        <taxon>Gammaproteobacteria</taxon>
        <taxon>Enterobacterales</taxon>
        <taxon>Enterobacteriaceae</taxon>
        <taxon>Citrobacter</taxon>
        <taxon>Citrobacter freundii complex</taxon>
    </lineage>
</organism>
<keyword evidence="1" id="KW-0808">Transferase</keyword>
<dbReference type="Proteomes" id="UP000605024">
    <property type="component" value="Unassembled WGS sequence"/>
</dbReference>
<dbReference type="EC" id="2.7.1.-" evidence="1"/>
<proteinExistence type="predicted"/>